<evidence type="ECO:0000313" key="2">
    <source>
        <dbReference type="EMBL" id="KAK4351455.1"/>
    </source>
</evidence>
<dbReference type="AlphaFoldDB" id="A0AAE1RFT4"/>
<evidence type="ECO:0000313" key="3">
    <source>
        <dbReference type="Proteomes" id="UP001291623"/>
    </source>
</evidence>
<organism evidence="2 3">
    <name type="scientific">Anisodus tanguticus</name>
    <dbReference type="NCBI Taxonomy" id="243964"/>
    <lineage>
        <taxon>Eukaryota</taxon>
        <taxon>Viridiplantae</taxon>
        <taxon>Streptophyta</taxon>
        <taxon>Embryophyta</taxon>
        <taxon>Tracheophyta</taxon>
        <taxon>Spermatophyta</taxon>
        <taxon>Magnoliopsida</taxon>
        <taxon>eudicotyledons</taxon>
        <taxon>Gunneridae</taxon>
        <taxon>Pentapetalae</taxon>
        <taxon>asterids</taxon>
        <taxon>lamiids</taxon>
        <taxon>Solanales</taxon>
        <taxon>Solanaceae</taxon>
        <taxon>Solanoideae</taxon>
        <taxon>Hyoscyameae</taxon>
        <taxon>Anisodus</taxon>
    </lineage>
</organism>
<dbReference type="Pfam" id="PF07727">
    <property type="entry name" value="RVT_2"/>
    <property type="match status" value="1"/>
</dbReference>
<keyword evidence="3" id="KW-1185">Reference proteome</keyword>
<feature type="domain" description="Reverse transcriptase Ty1/copia-type" evidence="1">
    <location>
        <begin position="11"/>
        <end position="84"/>
    </location>
</feature>
<accession>A0AAE1RFT4</accession>
<dbReference type="Proteomes" id="UP001291623">
    <property type="component" value="Unassembled WGS sequence"/>
</dbReference>
<reference evidence="2" key="1">
    <citation type="submission" date="2023-12" db="EMBL/GenBank/DDBJ databases">
        <title>Genome assembly of Anisodus tanguticus.</title>
        <authorList>
            <person name="Wang Y.-J."/>
        </authorList>
    </citation>
    <scope>NUCLEOTIDE SEQUENCE</scope>
    <source>
        <strain evidence="2">KB-2021</strain>
        <tissue evidence="2">Leaf</tissue>
    </source>
</reference>
<comment type="caution">
    <text evidence="2">The sequence shown here is derived from an EMBL/GenBank/DDBJ whole genome shotgun (WGS) entry which is preliminary data.</text>
</comment>
<gene>
    <name evidence="2" type="ORF">RND71_030768</name>
</gene>
<dbReference type="InterPro" id="IPR013103">
    <property type="entry name" value="RVT_2"/>
</dbReference>
<name>A0AAE1RFT4_9SOLA</name>
<dbReference type="EMBL" id="JAVYJV010000016">
    <property type="protein sequence ID" value="KAK4351455.1"/>
    <property type="molecule type" value="Genomic_DNA"/>
</dbReference>
<evidence type="ECO:0000259" key="1">
    <source>
        <dbReference type="Pfam" id="PF07727"/>
    </source>
</evidence>
<proteinExistence type="predicted"/>
<protein>
    <recommendedName>
        <fullName evidence="1">Reverse transcriptase Ty1/copia-type domain-containing protein</fullName>
    </recommendedName>
</protein>
<sequence>MTDEYDDIIANKMWELVPRPSGVNIIRSMRIFTHKDNSDGSFARHKARLIDDSKTQQVGVDCGETFSPVVKPATIHTVLSLTLSKAYPSIS</sequence>